<dbReference type="AlphaFoldDB" id="A0AA35YI22"/>
<dbReference type="Proteomes" id="UP001177003">
    <property type="component" value="Chromosome 3"/>
</dbReference>
<protein>
    <submittedName>
        <fullName evidence="1">Uncharacterized protein</fullName>
    </submittedName>
</protein>
<keyword evidence="2" id="KW-1185">Reference proteome</keyword>
<reference evidence="1" key="1">
    <citation type="submission" date="2023-04" db="EMBL/GenBank/DDBJ databases">
        <authorList>
            <person name="Vijverberg K."/>
            <person name="Xiong W."/>
            <person name="Schranz E."/>
        </authorList>
    </citation>
    <scope>NUCLEOTIDE SEQUENCE</scope>
</reference>
<proteinExistence type="predicted"/>
<dbReference type="EMBL" id="OX465079">
    <property type="protein sequence ID" value="CAI9274307.1"/>
    <property type="molecule type" value="Genomic_DNA"/>
</dbReference>
<name>A0AA35YI22_LACSI</name>
<sequence>MRNALSYVFDDENVLDDKAPKGKCLMDQIFESHTNISNDNIGTLDTNISQAATDTKSDWESTSMYQIPVQCEKILGGDIEGVVS</sequence>
<gene>
    <name evidence="1" type="ORF">LSALG_LOCUS14394</name>
</gene>
<evidence type="ECO:0000313" key="1">
    <source>
        <dbReference type="EMBL" id="CAI9274307.1"/>
    </source>
</evidence>
<accession>A0AA35YI22</accession>
<evidence type="ECO:0000313" key="2">
    <source>
        <dbReference type="Proteomes" id="UP001177003"/>
    </source>
</evidence>
<organism evidence="1 2">
    <name type="scientific">Lactuca saligna</name>
    <name type="common">Willowleaf lettuce</name>
    <dbReference type="NCBI Taxonomy" id="75948"/>
    <lineage>
        <taxon>Eukaryota</taxon>
        <taxon>Viridiplantae</taxon>
        <taxon>Streptophyta</taxon>
        <taxon>Embryophyta</taxon>
        <taxon>Tracheophyta</taxon>
        <taxon>Spermatophyta</taxon>
        <taxon>Magnoliopsida</taxon>
        <taxon>eudicotyledons</taxon>
        <taxon>Gunneridae</taxon>
        <taxon>Pentapetalae</taxon>
        <taxon>asterids</taxon>
        <taxon>campanulids</taxon>
        <taxon>Asterales</taxon>
        <taxon>Asteraceae</taxon>
        <taxon>Cichorioideae</taxon>
        <taxon>Cichorieae</taxon>
        <taxon>Lactucinae</taxon>
        <taxon>Lactuca</taxon>
    </lineage>
</organism>